<name>A0A1H9MKE0_9PSEU</name>
<dbReference type="OrthoDB" id="3697458at2"/>
<protein>
    <submittedName>
        <fullName evidence="2">Uncharacterized protein</fullName>
    </submittedName>
</protein>
<evidence type="ECO:0000313" key="2">
    <source>
        <dbReference type="EMBL" id="SER24156.1"/>
    </source>
</evidence>
<dbReference type="Proteomes" id="UP000199503">
    <property type="component" value="Unassembled WGS sequence"/>
</dbReference>
<sequence>MQIQHATHSTPALPAHGLFSHPDVVHAKTTTTTSRDEDGRSYTGLFREPIDPAPHPGAAG</sequence>
<evidence type="ECO:0000256" key="1">
    <source>
        <dbReference type="SAM" id="MobiDB-lite"/>
    </source>
</evidence>
<dbReference type="RefSeq" id="WP_089917914.1">
    <property type="nucleotide sequence ID" value="NZ_FOFV01000007.1"/>
</dbReference>
<organism evidence="2 3">
    <name type="scientific">Lentzea albida</name>
    <dbReference type="NCBI Taxonomy" id="65499"/>
    <lineage>
        <taxon>Bacteria</taxon>
        <taxon>Bacillati</taxon>
        <taxon>Actinomycetota</taxon>
        <taxon>Actinomycetes</taxon>
        <taxon>Pseudonocardiales</taxon>
        <taxon>Pseudonocardiaceae</taxon>
        <taxon>Lentzea</taxon>
    </lineage>
</organism>
<feature type="compositionally biased region" description="Polar residues" evidence="1">
    <location>
        <begin position="1"/>
        <end position="10"/>
    </location>
</feature>
<feature type="region of interest" description="Disordered" evidence="1">
    <location>
        <begin position="1"/>
        <end position="60"/>
    </location>
</feature>
<reference evidence="3" key="1">
    <citation type="submission" date="2016-10" db="EMBL/GenBank/DDBJ databases">
        <authorList>
            <person name="Varghese N."/>
            <person name="Submissions S."/>
        </authorList>
    </citation>
    <scope>NUCLEOTIDE SEQUENCE [LARGE SCALE GENOMIC DNA]</scope>
    <source>
        <strain evidence="3">DSM 44437</strain>
    </source>
</reference>
<feature type="compositionally biased region" description="Pro residues" evidence="1">
    <location>
        <begin position="51"/>
        <end position="60"/>
    </location>
</feature>
<accession>A0A1H9MKE0</accession>
<dbReference type="AlphaFoldDB" id="A0A1H9MKE0"/>
<proteinExistence type="predicted"/>
<dbReference type="EMBL" id="FOFV01000007">
    <property type="protein sequence ID" value="SER24156.1"/>
    <property type="molecule type" value="Genomic_DNA"/>
</dbReference>
<gene>
    <name evidence="2" type="ORF">SAMN04488000_10784</name>
</gene>
<keyword evidence="3" id="KW-1185">Reference proteome</keyword>
<evidence type="ECO:0000313" key="3">
    <source>
        <dbReference type="Proteomes" id="UP000199503"/>
    </source>
</evidence>